<proteinExistence type="predicted"/>
<gene>
    <name evidence="2" type="ORF">JMJ92_09455</name>
</gene>
<dbReference type="EMBL" id="JAESIL010000033">
    <property type="protein sequence ID" value="MBL3578379.1"/>
    <property type="molecule type" value="Genomic_DNA"/>
</dbReference>
<comment type="caution">
    <text evidence="2">The sequence shown here is derived from an EMBL/GenBank/DDBJ whole genome shotgun (WGS) entry which is preliminary data.</text>
</comment>
<protein>
    <submittedName>
        <fullName evidence="2">Uncharacterized protein</fullName>
    </submittedName>
</protein>
<accession>A0ABS1RFE9</accession>
<reference evidence="3" key="1">
    <citation type="submission" date="2021-01" db="EMBL/GenBank/DDBJ databases">
        <title>Draft genomes of Rhodovulum sulfidophilum.</title>
        <authorList>
            <person name="Guzman M.S."/>
        </authorList>
    </citation>
    <scope>NUCLEOTIDE SEQUENCE [LARGE SCALE GENOMIC DNA]</scope>
    <source>
        <strain evidence="3">AB19</strain>
    </source>
</reference>
<name>A0ABS1RFE9_9RHOB</name>
<organism evidence="2 3">
    <name type="scientific">Rhodovulum visakhapatnamense</name>
    <dbReference type="NCBI Taxonomy" id="364297"/>
    <lineage>
        <taxon>Bacteria</taxon>
        <taxon>Pseudomonadati</taxon>
        <taxon>Pseudomonadota</taxon>
        <taxon>Alphaproteobacteria</taxon>
        <taxon>Rhodobacterales</taxon>
        <taxon>Paracoccaceae</taxon>
        <taxon>Rhodovulum</taxon>
    </lineage>
</organism>
<evidence type="ECO:0000313" key="3">
    <source>
        <dbReference type="Proteomes" id="UP000635853"/>
    </source>
</evidence>
<evidence type="ECO:0000313" key="2">
    <source>
        <dbReference type="EMBL" id="MBL3578379.1"/>
    </source>
</evidence>
<evidence type="ECO:0000256" key="1">
    <source>
        <dbReference type="SAM" id="MobiDB-lite"/>
    </source>
</evidence>
<dbReference type="RefSeq" id="WP_075784006.1">
    <property type="nucleotide sequence ID" value="NZ_JAESIL010000033.1"/>
</dbReference>
<sequence length="104" mass="11238">MKVVEEISIPRWRVSVAYAALAPVSLIGAQIPSAWLNALTGALAHWILVGSRTRFIATGATFVGGYGMVGERRDPPRPLFTAEHWASRSPRSLGKTEGPIPSKK</sequence>
<feature type="region of interest" description="Disordered" evidence="1">
    <location>
        <begin position="85"/>
        <end position="104"/>
    </location>
</feature>
<dbReference type="Proteomes" id="UP000635853">
    <property type="component" value="Unassembled WGS sequence"/>
</dbReference>
<keyword evidence="3" id="KW-1185">Reference proteome</keyword>